<feature type="chain" id="PRO_5015428157" evidence="2">
    <location>
        <begin position="25"/>
        <end position="344"/>
    </location>
</feature>
<dbReference type="STRING" id="511.UZ73_10695"/>
<accession>A0A2U2BF53</accession>
<reference evidence="3 4" key="2">
    <citation type="submission" date="2018-05" db="EMBL/GenBank/DDBJ databases">
        <authorList>
            <person name="Lanie J.A."/>
            <person name="Ng W.-L."/>
            <person name="Kazmierczak K.M."/>
            <person name="Andrzejewski T.M."/>
            <person name="Davidsen T.M."/>
            <person name="Wayne K.J."/>
            <person name="Tettelin H."/>
            <person name="Glass J.I."/>
            <person name="Rusch D."/>
            <person name="Podicherti R."/>
            <person name="Tsui H.-C.T."/>
            <person name="Winkler M.E."/>
        </authorList>
    </citation>
    <scope>NUCLEOTIDE SEQUENCE [LARGE SCALE GENOMIC DNA]</scope>
    <source>
        <strain evidence="3 4">YBY</strain>
    </source>
</reference>
<dbReference type="Proteomes" id="UP000245216">
    <property type="component" value="Unassembled WGS sequence"/>
</dbReference>
<dbReference type="InterPro" id="IPR018389">
    <property type="entry name" value="DctP_fam"/>
</dbReference>
<dbReference type="AlphaFoldDB" id="A0A2U2BF53"/>
<proteinExistence type="predicted"/>
<gene>
    <name evidence="3" type="ORF">DF183_17920</name>
</gene>
<dbReference type="CDD" id="cd13665">
    <property type="entry name" value="PBP2_TRAP_Dctp3_4"/>
    <property type="match status" value="1"/>
</dbReference>
<name>A0A2U2BF53_ALCFA</name>
<dbReference type="EMBL" id="QEXO01000005">
    <property type="protein sequence ID" value="PWE12648.1"/>
    <property type="molecule type" value="Genomic_DNA"/>
</dbReference>
<feature type="signal peptide" evidence="2">
    <location>
        <begin position="1"/>
        <end position="24"/>
    </location>
</feature>
<dbReference type="Pfam" id="PF03480">
    <property type="entry name" value="DctP"/>
    <property type="match status" value="1"/>
</dbReference>
<dbReference type="Gene3D" id="3.40.190.170">
    <property type="entry name" value="Bacterial extracellular solute-binding protein, family 7"/>
    <property type="match status" value="1"/>
</dbReference>
<sequence>MIKQVSKWVGVAAVALAASTSVQAQNVTLRFSNWLPPTHPMVTEMLNPWAKDVEQATEGRVKIQVLPPLGTPASHYDLVRNGVADMTIGVHSYTPERFKLTEMVELPMTAENAQVNSLAYWRTYQKYFMGKNEHAGTKLLGAWVPGSYQLWTAAKVDSLDKLDGTKIRIPGVLVERIAKLLGLVSISSTLTEAYDQISRGIIDGMFQNYTTVIDFNLARFMPNLFVLPGGFSASSQFMVVNERSWQRISEADRAAIDALSGEALVKRFSGIWQKNNMAAFDRLSAEGIKVHRIEGEQLEAMKTKLAVIEQQWLSEAKGVDAQEALNFYRAELDRVAAELGVPKD</sequence>
<evidence type="ECO:0000313" key="3">
    <source>
        <dbReference type="EMBL" id="PWE12648.1"/>
    </source>
</evidence>
<dbReference type="InterPro" id="IPR038404">
    <property type="entry name" value="TRAP_DctP_sf"/>
</dbReference>
<dbReference type="PANTHER" id="PTHR33376:SF15">
    <property type="entry name" value="BLL6794 PROTEIN"/>
    <property type="match status" value="1"/>
</dbReference>
<dbReference type="SUPFAM" id="SSF53850">
    <property type="entry name" value="Periplasmic binding protein-like II"/>
    <property type="match status" value="1"/>
</dbReference>
<dbReference type="GO" id="GO:0055085">
    <property type="term" value="P:transmembrane transport"/>
    <property type="evidence" value="ECO:0007669"/>
    <property type="project" value="InterPro"/>
</dbReference>
<evidence type="ECO:0000256" key="2">
    <source>
        <dbReference type="SAM" id="SignalP"/>
    </source>
</evidence>
<evidence type="ECO:0000256" key="1">
    <source>
        <dbReference type="ARBA" id="ARBA00022729"/>
    </source>
</evidence>
<reference evidence="3 4" key="1">
    <citation type="submission" date="2018-05" db="EMBL/GenBank/DDBJ databases">
        <title>Genome Sequence of an Efficient Indole-Degrading Bacterium, Alcaligenes sp.YBY.</title>
        <authorList>
            <person name="Yang B."/>
        </authorList>
    </citation>
    <scope>NUCLEOTIDE SEQUENCE [LARGE SCALE GENOMIC DNA]</scope>
    <source>
        <strain evidence="3 4">YBY</strain>
    </source>
</reference>
<keyword evidence="1 2" id="KW-0732">Signal</keyword>
<dbReference type="PANTHER" id="PTHR33376">
    <property type="match status" value="1"/>
</dbReference>
<comment type="caution">
    <text evidence="3">The sequence shown here is derived from an EMBL/GenBank/DDBJ whole genome shotgun (WGS) entry which is preliminary data.</text>
</comment>
<organism evidence="3 4">
    <name type="scientific">Alcaligenes faecalis</name>
    <dbReference type="NCBI Taxonomy" id="511"/>
    <lineage>
        <taxon>Bacteria</taxon>
        <taxon>Pseudomonadati</taxon>
        <taxon>Pseudomonadota</taxon>
        <taxon>Betaproteobacteria</taxon>
        <taxon>Burkholderiales</taxon>
        <taxon>Alcaligenaceae</taxon>
        <taxon>Alcaligenes</taxon>
    </lineage>
</organism>
<dbReference type="RefSeq" id="WP_109089809.1">
    <property type="nucleotide sequence ID" value="NZ_QEXO01000005.1"/>
</dbReference>
<dbReference type="NCBIfam" id="NF037995">
    <property type="entry name" value="TRAP_S1"/>
    <property type="match status" value="1"/>
</dbReference>
<protein>
    <submittedName>
        <fullName evidence="3">ABC transporter substrate-binding protein</fullName>
    </submittedName>
</protein>
<evidence type="ECO:0000313" key="4">
    <source>
        <dbReference type="Proteomes" id="UP000245216"/>
    </source>
</evidence>